<keyword evidence="3" id="KW-1185">Reference proteome</keyword>
<proteinExistence type="predicted"/>
<comment type="caution">
    <text evidence="2">The sequence shown here is derived from an EMBL/GenBank/DDBJ whole genome shotgun (WGS) entry which is preliminary data.</text>
</comment>
<dbReference type="EMBL" id="WUAV01000006">
    <property type="protein sequence ID" value="KAF1749298.1"/>
    <property type="molecule type" value="Genomic_DNA"/>
</dbReference>
<reference evidence="3" key="2">
    <citation type="submission" date="2017-08" db="EMBL/GenBank/DDBJ databases">
        <authorList>
            <person name="Fierst J.L."/>
        </authorList>
    </citation>
    <scope>NUCLEOTIDE SEQUENCE [LARGE SCALE GENOMIC DNA]</scope>
    <source>
        <strain evidence="3">PX439</strain>
    </source>
</reference>
<accession>A0A261BE81</accession>
<evidence type="ECO:0000313" key="4">
    <source>
        <dbReference type="Proteomes" id="UP000483820"/>
    </source>
</evidence>
<evidence type="ECO:0000313" key="2">
    <source>
        <dbReference type="EMBL" id="OZG08020.1"/>
    </source>
</evidence>
<evidence type="ECO:0000313" key="3">
    <source>
        <dbReference type="Proteomes" id="UP000216624"/>
    </source>
</evidence>
<dbReference type="EMBL" id="NMWX01000001">
    <property type="protein sequence ID" value="OZG08020.1"/>
    <property type="molecule type" value="Genomic_DNA"/>
</dbReference>
<name>A0A261BE81_CAERE</name>
<organism evidence="2 3">
    <name type="scientific">Caenorhabditis remanei</name>
    <name type="common">Caenorhabditis vulgaris</name>
    <dbReference type="NCBI Taxonomy" id="31234"/>
    <lineage>
        <taxon>Eukaryota</taxon>
        <taxon>Metazoa</taxon>
        <taxon>Ecdysozoa</taxon>
        <taxon>Nematoda</taxon>
        <taxon>Chromadorea</taxon>
        <taxon>Rhabditida</taxon>
        <taxon>Rhabditina</taxon>
        <taxon>Rhabditomorpha</taxon>
        <taxon>Rhabditoidea</taxon>
        <taxon>Rhabditidae</taxon>
        <taxon>Peloderinae</taxon>
        <taxon>Caenorhabditis</taxon>
    </lineage>
</organism>
<gene>
    <name evidence="2" type="ORF">FL82_02632</name>
    <name evidence="1" type="ORF">GCK72_025765</name>
</gene>
<dbReference type="Proteomes" id="UP000483820">
    <property type="component" value="Chromosome X"/>
</dbReference>
<reference evidence="1 4" key="3">
    <citation type="submission" date="2019-12" db="EMBL/GenBank/DDBJ databases">
        <title>Chromosome-level assembly of the Caenorhabditis remanei genome.</title>
        <authorList>
            <person name="Teterina A.A."/>
            <person name="Willis J.H."/>
            <person name="Phillips P.C."/>
        </authorList>
    </citation>
    <scope>NUCLEOTIDE SEQUENCE [LARGE SCALE GENOMIC DNA]</scope>
    <source>
        <strain evidence="1 4">PX506</strain>
        <tissue evidence="1">Whole organism</tissue>
    </source>
</reference>
<dbReference type="Proteomes" id="UP000216624">
    <property type="component" value="Unassembled WGS sequence"/>
</dbReference>
<reference evidence="2" key="1">
    <citation type="submission" date="2017-08" db="EMBL/GenBank/DDBJ databases">
        <authorList>
            <person name="de Groot N.N."/>
        </authorList>
    </citation>
    <scope>NUCLEOTIDE SEQUENCE [LARGE SCALE GENOMIC DNA]</scope>
    <source>
        <strain evidence="2">PX439</strain>
    </source>
</reference>
<dbReference type="AlphaFoldDB" id="A0A261BE81"/>
<evidence type="ECO:0000313" key="1">
    <source>
        <dbReference type="EMBL" id="KAF1749298.1"/>
    </source>
</evidence>
<sequence length="75" mass="8737">MTQPPPNSPVPVKKSSLHQSIYQFEEQYSRLVDFITNSSLADHTCILIDDEYNMEEEMRDYDCDDLLDSTCFVNL</sequence>
<feature type="non-terminal residue" evidence="2">
    <location>
        <position position="1"/>
    </location>
</feature>
<protein>
    <submittedName>
        <fullName evidence="2">Uncharacterized protein</fullName>
    </submittedName>
</protein>